<keyword evidence="7" id="KW-1185">Reference proteome</keyword>
<dbReference type="Pfam" id="PF12833">
    <property type="entry name" value="HTH_18"/>
    <property type="match status" value="1"/>
</dbReference>
<evidence type="ECO:0000256" key="2">
    <source>
        <dbReference type="ARBA" id="ARBA00023125"/>
    </source>
</evidence>
<dbReference type="InterPro" id="IPR018060">
    <property type="entry name" value="HTH_AraC"/>
</dbReference>
<dbReference type="SUPFAM" id="SSF46689">
    <property type="entry name" value="Homeodomain-like"/>
    <property type="match status" value="1"/>
</dbReference>
<dbReference type="Proteomes" id="UP000317909">
    <property type="component" value="Chromosome"/>
</dbReference>
<keyword evidence="2" id="KW-0238">DNA-binding</keyword>
<proteinExistence type="predicted"/>
<dbReference type="GO" id="GO:0003700">
    <property type="term" value="F:DNA-binding transcription factor activity"/>
    <property type="evidence" value="ECO:0007669"/>
    <property type="project" value="InterPro"/>
</dbReference>
<dbReference type="PANTHER" id="PTHR30146:SF24">
    <property type="entry name" value="XYLOSE OPERON REGULATORY PROTEIN"/>
    <property type="match status" value="1"/>
</dbReference>
<dbReference type="Pfam" id="PF13377">
    <property type="entry name" value="Peripla_BP_3"/>
    <property type="match status" value="1"/>
</dbReference>
<dbReference type="Pfam" id="PF22177">
    <property type="entry name" value="PBP1_XylR"/>
    <property type="match status" value="1"/>
</dbReference>
<dbReference type="OrthoDB" id="9795616at2"/>
<dbReference type="KEGG" id="llh:I41_36550"/>
<dbReference type="SUPFAM" id="SSF53822">
    <property type="entry name" value="Periplasmic binding protein-like I"/>
    <property type="match status" value="1"/>
</dbReference>
<dbReference type="GO" id="GO:0000976">
    <property type="term" value="F:transcription cis-regulatory region binding"/>
    <property type="evidence" value="ECO:0007669"/>
    <property type="project" value="TreeGrafter"/>
</dbReference>
<dbReference type="EMBL" id="CP036339">
    <property type="protein sequence ID" value="QDT74459.1"/>
    <property type="molecule type" value="Genomic_DNA"/>
</dbReference>
<accession>A0A517U1G0</accession>
<dbReference type="InterPro" id="IPR054031">
    <property type="entry name" value="XylR_PBP1"/>
</dbReference>
<dbReference type="SMART" id="SM00342">
    <property type="entry name" value="HTH_ARAC"/>
    <property type="match status" value="1"/>
</dbReference>
<dbReference type="PROSITE" id="PS01124">
    <property type="entry name" value="HTH_ARAC_FAMILY_2"/>
    <property type="match status" value="1"/>
</dbReference>
<dbReference type="Gene3D" id="3.40.50.2300">
    <property type="match status" value="2"/>
</dbReference>
<dbReference type="InterPro" id="IPR028082">
    <property type="entry name" value="Peripla_BP_I"/>
</dbReference>
<evidence type="ECO:0000259" key="5">
    <source>
        <dbReference type="PROSITE" id="PS01124"/>
    </source>
</evidence>
<evidence type="ECO:0000313" key="6">
    <source>
        <dbReference type="EMBL" id="QDT74459.1"/>
    </source>
</evidence>
<dbReference type="AlphaFoldDB" id="A0A517U1G0"/>
<evidence type="ECO:0000256" key="1">
    <source>
        <dbReference type="ARBA" id="ARBA00023015"/>
    </source>
</evidence>
<dbReference type="Gene3D" id="1.10.10.60">
    <property type="entry name" value="Homeodomain-like"/>
    <property type="match status" value="1"/>
</dbReference>
<feature type="compositionally biased region" description="Gly residues" evidence="4">
    <location>
        <begin position="387"/>
        <end position="396"/>
    </location>
</feature>
<feature type="domain" description="HTH araC/xylS-type" evidence="5">
    <location>
        <begin position="281"/>
        <end position="379"/>
    </location>
</feature>
<evidence type="ECO:0000256" key="3">
    <source>
        <dbReference type="ARBA" id="ARBA00023163"/>
    </source>
</evidence>
<dbReference type="InterPro" id="IPR009057">
    <property type="entry name" value="Homeodomain-like_sf"/>
</dbReference>
<evidence type="ECO:0000313" key="7">
    <source>
        <dbReference type="Proteomes" id="UP000317909"/>
    </source>
</evidence>
<dbReference type="RefSeq" id="WP_145434207.1">
    <property type="nucleotide sequence ID" value="NZ_CP036339.1"/>
</dbReference>
<dbReference type="InterPro" id="IPR046335">
    <property type="entry name" value="LacI/GalR-like_sensor"/>
</dbReference>
<keyword evidence="3" id="KW-0804">Transcription</keyword>
<name>A0A517U1G0_9BACT</name>
<dbReference type="PANTHER" id="PTHR30146">
    <property type="entry name" value="LACI-RELATED TRANSCRIPTIONAL REPRESSOR"/>
    <property type="match status" value="1"/>
</dbReference>
<sequence length="413" mass="45742" precursor="true">MSERLRVALDIETSLVYGRRLLEGVSRYLRANRPWSIYIEQHELGSDLTGFLKRWNGDGIITRQANPESIKLLKRRHLAAIDLGDIHPHLGLLRIGSAQVTIGRLAAEHLLERGFEHFACCGFEGEHWSQRRRDGFIAEIGHAGFHTSVFESPRAGVNVWKRDQQRLVEWINSLPRPVGVFATNDMRGQHVLDACARLDLAVPEQVAVLGVDNDELVCNLCNPALSSIIPNPERIGFEAAGWLDRMMQGETPAAIDIEIPPLGIAVRQSSDVFAVSDPTLASALRFIRERACDGATVTDLLAHLSVSRSWLERNFRKLLNRSPQAEIRMVQIKRCKELLRTTNLSLEKIAGLAGFEHPEYMSVVFKRETGRTPGQYRSNGSSSSGSNGNGAGGNVAGNGNVAVEMKKRNGVMT</sequence>
<organism evidence="6 7">
    <name type="scientific">Lacipirellula limnantheis</name>
    <dbReference type="NCBI Taxonomy" id="2528024"/>
    <lineage>
        <taxon>Bacteria</taxon>
        <taxon>Pseudomonadati</taxon>
        <taxon>Planctomycetota</taxon>
        <taxon>Planctomycetia</taxon>
        <taxon>Pirellulales</taxon>
        <taxon>Lacipirellulaceae</taxon>
        <taxon>Lacipirellula</taxon>
    </lineage>
</organism>
<keyword evidence="1" id="KW-0805">Transcription regulation</keyword>
<feature type="region of interest" description="Disordered" evidence="4">
    <location>
        <begin position="371"/>
        <end position="413"/>
    </location>
</feature>
<evidence type="ECO:0000256" key="4">
    <source>
        <dbReference type="SAM" id="MobiDB-lite"/>
    </source>
</evidence>
<protein>
    <submittedName>
        <fullName evidence="6">Xylose operon regulatory protein</fullName>
    </submittedName>
</protein>
<dbReference type="CDD" id="cd01543">
    <property type="entry name" value="PBP1_XylR"/>
    <property type="match status" value="1"/>
</dbReference>
<reference evidence="6 7" key="1">
    <citation type="submission" date="2019-02" db="EMBL/GenBank/DDBJ databases">
        <title>Deep-cultivation of Planctomycetes and their phenomic and genomic characterization uncovers novel biology.</title>
        <authorList>
            <person name="Wiegand S."/>
            <person name="Jogler M."/>
            <person name="Boedeker C."/>
            <person name="Pinto D."/>
            <person name="Vollmers J."/>
            <person name="Rivas-Marin E."/>
            <person name="Kohn T."/>
            <person name="Peeters S.H."/>
            <person name="Heuer A."/>
            <person name="Rast P."/>
            <person name="Oberbeckmann S."/>
            <person name="Bunk B."/>
            <person name="Jeske O."/>
            <person name="Meyerdierks A."/>
            <person name="Storesund J.E."/>
            <person name="Kallscheuer N."/>
            <person name="Luecker S."/>
            <person name="Lage O.M."/>
            <person name="Pohl T."/>
            <person name="Merkel B.J."/>
            <person name="Hornburger P."/>
            <person name="Mueller R.-W."/>
            <person name="Bruemmer F."/>
            <person name="Labrenz M."/>
            <person name="Spormann A.M."/>
            <person name="Op den Camp H."/>
            <person name="Overmann J."/>
            <person name="Amann R."/>
            <person name="Jetten M.S.M."/>
            <person name="Mascher T."/>
            <person name="Medema M.H."/>
            <person name="Devos D.P."/>
            <person name="Kaster A.-K."/>
            <person name="Ovreas L."/>
            <person name="Rohde M."/>
            <person name="Galperin M.Y."/>
            <person name="Jogler C."/>
        </authorList>
    </citation>
    <scope>NUCLEOTIDE SEQUENCE [LARGE SCALE GENOMIC DNA]</scope>
    <source>
        <strain evidence="6 7">I41</strain>
    </source>
</reference>
<gene>
    <name evidence="6" type="primary">xylR_6</name>
    <name evidence="6" type="ORF">I41_36550</name>
</gene>